<evidence type="ECO:0000256" key="5">
    <source>
        <dbReference type="SAM" id="Phobius"/>
    </source>
</evidence>
<keyword evidence="3 5" id="KW-1133">Transmembrane helix</keyword>
<keyword evidence="8" id="KW-1185">Reference proteome</keyword>
<evidence type="ECO:0000256" key="3">
    <source>
        <dbReference type="ARBA" id="ARBA00022989"/>
    </source>
</evidence>
<organism evidence="7 8">
    <name type="scientific">Aureobasidium mustum</name>
    <dbReference type="NCBI Taxonomy" id="2773714"/>
    <lineage>
        <taxon>Eukaryota</taxon>
        <taxon>Fungi</taxon>
        <taxon>Dikarya</taxon>
        <taxon>Ascomycota</taxon>
        <taxon>Pezizomycotina</taxon>
        <taxon>Dothideomycetes</taxon>
        <taxon>Dothideomycetidae</taxon>
        <taxon>Dothideales</taxon>
        <taxon>Saccotheciaceae</taxon>
        <taxon>Aureobasidium</taxon>
    </lineage>
</organism>
<feature type="transmembrane region" description="Helical" evidence="5">
    <location>
        <begin position="65"/>
        <end position="87"/>
    </location>
</feature>
<dbReference type="OrthoDB" id="245989at2759"/>
<sequence length="156" mass="17768">MPLFVNQRSLYEVRERPSKAYSWKAFLLANIVVEIPYNIILAVLVFGSYYYAVEGIQPSLRQGMVLLFLIEFFIYAGTFAHLCIVAMPDAQTVCTKISQTQQLSAVFRTLFSETKSLLHCRVLFRIEWSSVESLLSLAMRQTLNGGLQLSEYHSAT</sequence>
<dbReference type="InterPro" id="IPR013525">
    <property type="entry name" value="ABC2_TM"/>
</dbReference>
<name>A0A9N8KCE2_9PEZI</name>
<protein>
    <recommendedName>
        <fullName evidence="6">ABC-2 type transporter transmembrane domain-containing protein</fullName>
    </recommendedName>
</protein>
<dbReference type="GO" id="GO:0140359">
    <property type="term" value="F:ABC-type transporter activity"/>
    <property type="evidence" value="ECO:0007669"/>
    <property type="project" value="InterPro"/>
</dbReference>
<keyword evidence="2 5" id="KW-0812">Transmembrane</keyword>
<evidence type="ECO:0000313" key="8">
    <source>
        <dbReference type="Proteomes" id="UP000714618"/>
    </source>
</evidence>
<dbReference type="Proteomes" id="UP000714618">
    <property type="component" value="Unassembled WGS sequence"/>
</dbReference>
<accession>A0A9N8KCE2</accession>
<feature type="domain" description="ABC-2 type transporter transmembrane" evidence="6">
    <location>
        <begin position="1"/>
        <end position="93"/>
    </location>
</feature>
<evidence type="ECO:0000256" key="1">
    <source>
        <dbReference type="ARBA" id="ARBA00004141"/>
    </source>
</evidence>
<dbReference type="AlphaFoldDB" id="A0A9N8KCE2"/>
<evidence type="ECO:0000313" key="7">
    <source>
        <dbReference type="EMBL" id="CAD0100331.1"/>
    </source>
</evidence>
<gene>
    <name evidence="7" type="ORF">AWRI4233_LOCUS9156</name>
</gene>
<dbReference type="GO" id="GO:0016020">
    <property type="term" value="C:membrane"/>
    <property type="evidence" value="ECO:0007669"/>
    <property type="project" value="UniProtKB-SubCell"/>
</dbReference>
<dbReference type="EMBL" id="CAIJEO010000011">
    <property type="protein sequence ID" value="CAD0100331.1"/>
    <property type="molecule type" value="Genomic_DNA"/>
</dbReference>
<proteinExistence type="predicted"/>
<comment type="caution">
    <text evidence="7">The sequence shown here is derived from an EMBL/GenBank/DDBJ whole genome shotgun (WGS) entry which is preliminary data.</text>
</comment>
<evidence type="ECO:0000256" key="2">
    <source>
        <dbReference type="ARBA" id="ARBA00022692"/>
    </source>
</evidence>
<comment type="subcellular location">
    <subcellularLocation>
        <location evidence="1">Membrane</location>
        <topology evidence="1">Multi-pass membrane protein</topology>
    </subcellularLocation>
</comment>
<dbReference type="Pfam" id="PF01061">
    <property type="entry name" value="ABC2_membrane"/>
    <property type="match status" value="1"/>
</dbReference>
<feature type="transmembrane region" description="Helical" evidence="5">
    <location>
        <begin position="35"/>
        <end position="53"/>
    </location>
</feature>
<reference evidence="7" key="1">
    <citation type="submission" date="2020-06" db="EMBL/GenBank/DDBJ databases">
        <authorList>
            <person name="Onetto C."/>
        </authorList>
    </citation>
    <scope>NUCLEOTIDE SEQUENCE</scope>
</reference>
<evidence type="ECO:0000259" key="6">
    <source>
        <dbReference type="Pfam" id="PF01061"/>
    </source>
</evidence>
<keyword evidence="4 5" id="KW-0472">Membrane</keyword>
<evidence type="ECO:0000256" key="4">
    <source>
        <dbReference type="ARBA" id="ARBA00023136"/>
    </source>
</evidence>